<reference evidence="2" key="2">
    <citation type="submission" date="2025-09" db="UniProtKB">
        <authorList>
            <consortium name="Ensembl"/>
        </authorList>
    </citation>
    <scope>IDENTIFICATION</scope>
</reference>
<organism evidence="2 3">
    <name type="scientific">Eptatretus burgeri</name>
    <name type="common">Inshore hagfish</name>
    <dbReference type="NCBI Taxonomy" id="7764"/>
    <lineage>
        <taxon>Eukaryota</taxon>
        <taxon>Metazoa</taxon>
        <taxon>Chordata</taxon>
        <taxon>Craniata</taxon>
        <taxon>Vertebrata</taxon>
        <taxon>Cyclostomata</taxon>
        <taxon>Myxini</taxon>
        <taxon>Myxiniformes</taxon>
        <taxon>Myxinidae</taxon>
        <taxon>Eptatretinae</taxon>
        <taxon>Eptatretus</taxon>
    </lineage>
</organism>
<proteinExistence type="predicted"/>
<dbReference type="SUPFAM" id="SSF63570">
    <property type="entry name" value="PABC (PABP) domain"/>
    <property type="match status" value="3"/>
</dbReference>
<protein>
    <recommendedName>
        <fullName evidence="1">PABC domain-containing protein</fullName>
    </recommendedName>
</protein>
<dbReference type="PROSITE" id="PS51309">
    <property type="entry name" value="PABC"/>
    <property type="match status" value="1"/>
</dbReference>
<feature type="domain" description="PABC" evidence="1">
    <location>
        <begin position="108"/>
        <end position="185"/>
    </location>
</feature>
<keyword evidence="3" id="KW-1185">Reference proteome</keyword>
<dbReference type="Pfam" id="PF00658">
    <property type="entry name" value="MLLE"/>
    <property type="match status" value="1"/>
</dbReference>
<sequence length="185" mass="20613">MLLELGEGEVRRMLREPSWLDRRLDQATAALQSADDPAGLSFNTNLKSLKWTFLFTGMLLELDPPALQAVLADPTSLREAVQKAKEALVVARHSGNNHKQTMLLTADGRPHEQPYQDNDKASDVYESTGEQLFDYLLTTKYAQHAAQITGMLLEMPLSDLRTLVQLPKQLNEKIILAAQALGEES</sequence>
<evidence type="ECO:0000259" key="1">
    <source>
        <dbReference type="PROSITE" id="PS51309"/>
    </source>
</evidence>
<dbReference type="InterPro" id="IPR036053">
    <property type="entry name" value="PABP-dom"/>
</dbReference>
<dbReference type="Proteomes" id="UP000694388">
    <property type="component" value="Unplaced"/>
</dbReference>
<evidence type="ECO:0000313" key="2">
    <source>
        <dbReference type="Ensembl" id="ENSEBUP00000022375.1"/>
    </source>
</evidence>
<dbReference type="Gene3D" id="1.10.1900.10">
    <property type="entry name" value="c-terminal domain of poly(a) binding protein"/>
    <property type="match status" value="2"/>
</dbReference>
<dbReference type="SMART" id="SM00517">
    <property type="entry name" value="PolyA"/>
    <property type="match status" value="1"/>
</dbReference>
<dbReference type="InterPro" id="IPR002004">
    <property type="entry name" value="PABP_HYD_C"/>
</dbReference>
<dbReference type="GO" id="GO:0003723">
    <property type="term" value="F:RNA binding"/>
    <property type="evidence" value="ECO:0007669"/>
    <property type="project" value="InterPro"/>
</dbReference>
<accession>A0A8C4QYV9</accession>
<dbReference type="Ensembl" id="ENSEBUT00000022951.1">
    <property type="protein sequence ID" value="ENSEBUP00000022375.1"/>
    <property type="gene ID" value="ENSEBUG00000013785.1"/>
</dbReference>
<dbReference type="AlphaFoldDB" id="A0A8C4QYV9"/>
<evidence type="ECO:0000313" key="3">
    <source>
        <dbReference type="Proteomes" id="UP000694388"/>
    </source>
</evidence>
<reference evidence="2" key="1">
    <citation type="submission" date="2025-08" db="UniProtKB">
        <authorList>
            <consortium name="Ensembl"/>
        </authorList>
    </citation>
    <scope>IDENTIFICATION</scope>
</reference>
<name>A0A8C4QYV9_EPTBU</name>